<gene>
    <name evidence="1" type="ORF">E8A74_38225</name>
</gene>
<protein>
    <submittedName>
        <fullName evidence="1">Uncharacterized protein</fullName>
    </submittedName>
</protein>
<dbReference type="RefSeq" id="WP_136934052.1">
    <property type="nucleotide sequence ID" value="NZ_SSMQ01000058.1"/>
</dbReference>
<reference evidence="1 2" key="1">
    <citation type="submission" date="2019-04" db="EMBL/GenBank/DDBJ databases">
        <authorList>
            <person name="Li Y."/>
            <person name="Wang J."/>
        </authorList>
    </citation>
    <scope>NUCLEOTIDE SEQUENCE [LARGE SCALE GENOMIC DNA]</scope>
    <source>
        <strain evidence="1 2">DSM 14668</strain>
    </source>
</reference>
<dbReference type="AlphaFoldDB" id="A0A4U1IXI4"/>
<name>A0A4U1IXI4_9BACT</name>
<proteinExistence type="predicted"/>
<dbReference type="EMBL" id="SSMQ01000058">
    <property type="protein sequence ID" value="TKC99263.1"/>
    <property type="molecule type" value="Genomic_DNA"/>
</dbReference>
<keyword evidence="2" id="KW-1185">Reference proteome</keyword>
<organism evidence="1 2">
    <name type="scientific">Polyangium fumosum</name>
    <dbReference type="NCBI Taxonomy" id="889272"/>
    <lineage>
        <taxon>Bacteria</taxon>
        <taxon>Pseudomonadati</taxon>
        <taxon>Myxococcota</taxon>
        <taxon>Polyangia</taxon>
        <taxon>Polyangiales</taxon>
        <taxon>Polyangiaceae</taxon>
        <taxon>Polyangium</taxon>
    </lineage>
</organism>
<sequence>MGLACNACWDADDEDNTSYVFTCEDPDYDHKDKDGNPDPCHENDEKKPMACGATCADVALGIKAVPVALWFGEERVVPACPTGLPKADFNGGAGIVAPHACPECRCTDPVCSFGPVHARGGDACTGPILGAADPPPAWDGACQASSIPISNVGSYSFEPTEVGGCAVAEDPLPPPPHFGSSSMWETTARACRHADDAMCPPGEPCGIREDELPSRFRSCVRLEGATPEGAMCPAGFPESFVFYADVDEGRGCTPCECAPAGDAVCLSVVSLHQQADCGDVTMIAAPVDEMGSCADPGMSTNIQGVSASWAQNEPGTCVASGGAVTGEIKAIDPAVFCCKPVVAE</sequence>
<accession>A0A4U1IXI4</accession>
<dbReference type="Proteomes" id="UP000309215">
    <property type="component" value="Unassembled WGS sequence"/>
</dbReference>
<evidence type="ECO:0000313" key="1">
    <source>
        <dbReference type="EMBL" id="TKC99263.1"/>
    </source>
</evidence>
<comment type="caution">
    <text evidence="1">The sequence shown here is derived from an EMBL/GenBank/DDBJ whole genome shotgun (WGS) entry which is preliminary data.</text>
</comment>
<evidence type="ECO:0000313" key="2">
    <source>
        <dbReference type="Proteomes" id="UP000309215"/>
    </source>
</evidence>
<dbReference type="OrthoDB" id="5520329at2"/>